<dbReference type="SMART" id="SM00256">
    <property type="entry name" value="FBOX"/>
    <property type="match status" value="1"/>
</dbReference>
<dbReference type="PROSITE" id="PS50181">
    <property type="entry name" value="FBOX"/>
    <property type="match status" value="1"/>
</dbReference>
<dbReference type="OrthoDB" id="10311477at2759"/>
<dbReference type="Pfam" id="PF23622">
    <property type="entry name" value="LRR_At1g61320_AtMIF1"/>
    <property type="match status" value="1"/>
</dbReference>
<dbReference type="Pfam" id="PF00646">
    <property type="entry name" value="F-box"/>
    <property type="match status" value="1"/>
</dbReference>
<keyword evidence="4" id="KW-1185">Reference proteome</keyword>
<evidence type="ECO:0000313" key="3">
    <source>
        <dbReference type="EMBL" id="RXH98580.1"/>
    </source>
</evidence>
<dbReference type="PANTHER" id="PTHR34223">
    <property type="entry name" value="OS11G0201299 PROTEIN"/>
    <property type="match status" value="1"/>
</dbReference>
<evidence type="ECO:0000313" key="4">
    <source>
        <dbReference type="Proteomes" id="UP000290289"/>
    </source>
</evidence>
<dbReference type="SUPFAM" id="SSF52047">
    <property type="entry name" value="RNI-like"/>
    <property type="match status" value="1"/>
</dbReference>
<dbReference type="InterPro" id="IPR055357">
    <property type="entry name" value="LRR_At1g61320_AtMIF1"/>
</dbReference>
<dbReference type="InterPro" id="IPR001810">
    <property type="entry name" value="F-box_dom"/>
</dbReference>
<comment type="caution">
    <text evidence="3">The sequence shown here is derived from an EMBL/GenBank/DDBJ whole genome shotgun (WGS) entry which is preliminary data.</text>
</comment>
<feature type="region of interest" description="Disordered" evidence="1">
    <location>
        <begin position="1"/>
        <end position="25"/>
    </location>
</feature>
<feature type="compositionally biased region" description="Basic residues" evidence="1">
    <location>
        <begin position="16"/>
        <end position="25"/>
    </location>
</feature>
<sequence>MTTASFDHARSTDRRSRNRIRKRKTSRMDRFSNLPIEIAHEIMSRLNFKDLTRVGCVSKACREFYISTPYLNFHDFSGVDISTRRKNKKVFNSLKRFFIQRGVHLKIQCFRFRWCFFDDDHDEDFRLRLREWIEIAVRCNVEVLHLVVTYIRFGELPASILHCKSLKSLLVDMKCTISDVPFIDFLSNLDYLRLKDVSIKDEDDRFLKWISCCCTSMKELLLKDCGFWHESDFYHIPERHVNISGDRLKKLHLNPQLRRKTKKWVNIYAPNLKCLEWFGECTTSQNLGNLMCLEKAEISSSIPICNHDILIDFLCSIRKVKVLILHPDILELLWLNMDDRKWQDLSFISQAKEVVIPYDDYEPDIEPAYSILEHAHDLEKMTIYYPHCFDAHDDLTDVYDDLMELRTEVMSKGIHFNIITTSRGSSLLSSIQSLADFV</sequence>
<dbReference type="AlphaFoldDB" id="A0A498JT20"/>
<evidence type="ECO:0000256" key="1">
    <source>
        <dbReference type="SAM" id="MobiDB-lite"/>
    </source>
</evidence>
<gene>
    <name evidence="3" type="ORF">DVH24_010905</name>
</gene>
<dbReference type="Gene3D" id="3.80.10.10">
    <property type="entry name" value="Ribonuclease Inhibitor"/>
    <property type="match status" value="1"/>
</dbReference>
<protein>
    <recommendedName>
        <fullName evidence="2">F-box domain-containing protein</fullName>
    </recommendedName>
</protein>
<feature type="domain" description="F-box" evidence="2">
    <location>
        <begin position="28"/>
        <end position="76"/>
    </location>
</feature>
<organism evidence="3 4">
    <name type="scientific">Malus domestica</name>
    <name type="common">Apple</name>
    <name type="synonym">Pyrus malus</name>
    <dbReference type="NCBI Taxonomy" id="3750"/>
    <lineage>
        <taxon>Eukaryota</taxon>
        <taxon>Viridiplantae</taxon>
        <taxon>Streptophyta</taxon>
        <taxon>Embryophyta</taxon>
        <taxon>Tracheophyta</taxon>
        <taxon>Spermatophyta</taxon>
        <taxon>Magnoliopsida</taxon>
        <taxon>eudicotyledons</taxon>
        <taxon>Gunneridae</taxon>
        <taxon>Pentapetalae</taxon>
        <taxon>rosids</taxon>
        <taxon>fabids</taxon>
        <taxon>Rosales</taxon>
        <taxon>Rosaceae</taxon>
        <taxon>Amygdaloideae</taxon>
        <taxon>Maleae</taxon>
        <taxon>Malus</taxon>
    </lineage>
</organism>
<accession>A0A498JT20</accession>
<dbReference type="InterPro" id="IPR053197">
    <property type="entry name" value="F-box_SCFL_complex_component"/>
</dbReference>
<dbReference type="PANTHER" id="PTHR34223:SF51">
    <property type="entry name" value="OS06G0556300 PROTEIN"/>
    <property type="match status" value="1"/>
</dbReference>
<dbReference type="InterPro" id="IPR036047">
    <property type="entry name" value="F-box-like_dom_sf"/>
</dbReference>
<reference evidence="3 4" key="1">
    <citation type="submission" date="2018-10" db="EMBL/GenBank/DDBJ databases">
        <title>A high-quality apple genome assembly.</title>
        <authorList>
            <person name="Hu J."/>
        </authorList>
    </citation>
    <scope>NUCLEOTIDE SEQUENCE [LARGE SCALE GENOMIC DNA]</scope>
    <source>
        <strain evidence="4">cv. HFTH1</strain>
        <tissue evidence="3">Young leaf</tissue>
    </source>
</reference>
<dbReference type="CDD" id="cd09917">
    <property type="entry name" value="F-box_SF"/>
    <property type="match status" value="1"/>
</dbReference>
<dbReference type="EMBL" id="RDQH01000331">
    <property type="protein sequence ID" value="RXH98580.1"/>
    <property type="molecule type" value="Genomic_DNA"/>
</dbReference>
<dbReference type="Gene3D" id="1.20.1280.50">
    <property type="match status" value="1"/>
</dbReference>
<name>A0A498JT20_MALDO</name>
<dbReference type="SUPFAM" id="SSF81383">
    <property type="entry name" value="F-box domain"/>
    <property type="match status" value="1"/>
</dbReference>
<dbReference type="InterPro" id="IPR032675">
    <property type="entry name" value="LRR_dom_sf"/>
</dbReference>
<dbReference type="Proteomes" id="UP000290289">
    <property type="component" value="Chromosome 5"/>
</dbReference>
<evidence type="ECO:0000259" key="2">
    <source>
        <dbReference type="PROSITE" id="PS50181"/>
    </source>
</evidence>
<proteinExistence type="predicted"/>